<accession>A0ACC2LNH5</accession>
<name>A0ACC2LNH5_PERAE</name>
<keyword evidence="2" id="KW-1185">Reference proteome</keyword>
<evidence type="ECO:0000313" key="1">
    <source>
        <dbReference type="EMBL" id="KAJ8634966.1"/>
    </source>
</evidence>
<organism evidence="1 2">
    <name type="scientific">Persea americana</name>
    <name type="common">Avocado</name>
    <dbReference type="NCBI Taxonomy" id="3435"/>
    <lineage>
        <taxon>Eukaryota</taxon>
        <taxon>Viridiplantae</taxon>
        <taxon>Streptophyta</taxon>
        <taxon>Embryophyta</taxon>
        <taxon>Tracheophyta</taxon>
        <taxon>Spermatophyta</taxon>
        <taxon>Magnoliopsida</taxon>
        <taxon>Magnoliidae</taxon>
        <taxon>Laurales</taxon>
        <taxon>Lauraceae</taxon>
        <taxon>Persea</taxon>
    </lineage>
</organism>
<proteinExistence type="predicted"/>
<gene>
    <name evidence="1" type="ORF">MRB53_009233</name>
</gene>
<dbReference type="EMBL" id="CM056811">
    <property type="protein sequence ID" value="KAJ8634966.1"/>
    <property type="molecule type" value="Genomic_DNA"/>
</dbReference>
<protein>
    <submittedName>
        <fullName evidence="1">Uncharacterized protein</fullName>
    </submittedName>
</protein>
<evidence type="ECO:0000313" key="2">
    <source>
        <dbReference type="Proteomes" id="UP001234297"/>
    </source>
</evidence>
<dbReference type="Proteomes" id="UP001234297">
    <property type="component" value="Chromosome 3"/>
</dbReference>
<sequence length="703" mass="78375">MSRDDQTINRCISHLDPPPTPPIPSSWEDKRGKELLNHLYAKLINGEWGNKAEYQLRRLYLNVRLSGESDDVTEDLVRHLREIASNNREWSSEMEKLADDLYTKVMNKEWDDVIKIYKEQKKEMIQVTGITPSKQTALHIAISNSQTNMVEKLLDNIDALAIREMTDNRKENPLHLAASMGQLETCERLVEKDPELIGAQNAHCKRDDGNTILHVSIRGEYFKLAYQIIHWYPELIKDLNNDGQTALHLLAENPSAFKSGCYLGPVDDFIYSCLIVDSDKVGTPSDFTGKHFADIAGPAPQNYQTCLDLLNLGKRVFKLLVTWARTWKEIKSDVCKIFSRNIDRLPVKNTIPGERPKTSNRDPIQDEMSHDSSKHCQREHIGMKGDKTEPQKGPRKEEGSSDSTPQKGNRIQRASQMEKEDSTERPQVVGGLWGGGTGSRPDTVGDAVSILPPHVESDDHSKEAIPDQNEICQDVSASTSNNPPRPDGFAGKYNISPILVAAKNGVFVRKTMPHYICTTHRNKGGMTSVEVFNEAHKTMLKEGVKWLTNTAQSCSVVAALVATVAYASATTVPGGVENGIPLLRNTYAFSIFTISSLVALCLSVTSLTMFLSILTSRNEISDFHHNLPMKLIMGLSSLFISIAAMLVSFCGGHFFDLAGHLQHTAFPIYAVTCLPVSIYAATQFPLYFDLIKSIIITVPKRNN</sequence>
<reference evidence="1 2" key="1">
    <citation type="journal article" date="2022" name="Hortic Res">
        <title>A haplotype resolved chromosomal level avocado genome allows analysis of novel avocado genes.</title>
        <authorList>
            <person name="Nath O."/>
            <person name="Fletcher S.J."/>
            <person name="Hayward A."/>
            <person name="Shaw L.M."/>
            <person name="Masouleh A.K."/>
            <person name="Furtado A."/>
            <person name="Henry R.J."/>
            <person name="Mitter N."/>
        </authorList>
    </citation>
    <scope>NUCLEOTIDE SEQUENCE [LARGE SCALE GENOMIC DNA]</scope>
    <source>
        <strain evidence="2">cv. Hass</strain>
    </source>
</reference>
<comment type="caution">
    <text evidence="1">The sequence shown here is derived from an EMBL/GenBank/DDBJ whole genome shotgun (WGS) entry which is preliminary data.</text>
</comment>